<dbReference type="GO" id="GO:0016887">
    <property type="term" value="F:ATP hydrolysis activity"/>
    <property type="evidence" value="ECO:0007669"/>
    <property type="project" value="InterPro"/>
</dbReference>
<dbReference type="InterPro" id="IPR038973">
    <property type="entry name" value="MutL/Mlh/Pms-like"/>
</dbReference>
<dbReference type="AlphaFoldDB" id="A0A5P1FK29"/>
<feature type="domain" description="DNA mismatch repair protein S5" evidence="5">
    <location>
        <begin position="222"/>
        <end position="342"/>
    </location>
</feature>
<dbReference type="InterPro" id="IPR020568">
    <property type="entry name" value="Ribosomal_Su5_D2-typ_SF"/>
</dbReference>
<evidence type="ECO:0000259" key="4">
    <source>
        <dbReference type="SMART" id="SM00853"/>
    </source>
</evidence>
<feature type="region of interest" description="Disordered" evidence="3">
    <location>
        <begin position="352"/>
        <end position="389"/>
    </location>
</feature>
<feature type="compositionally biased region" description="Basic and acidic residues" evidence="3">
    <location>
        <begin position="550"/>
        <end position="568"/>
    </location>
</feature>
<evidence type="ECO:0000256" key="1">
    <source>
        <dbReference type="ARBA" id="ARBA00006082"/>
    </source>
</evidence>
<dbReference type="Gene3D" id="3.30.230.10">
    <property type="match status" value="1"/>
</dbReference>
<proteinExistence type="inferred from homology"/>
<evidence type="ECO:0000256" key="3">
    <source>
        <dbReference type="SAM" id="MobiDB-lite"/>
    </source>
</evidence>
<dbReference type="SUPFAM" id="SSF54211">
    <property type="entry name" value="Ribosomal protein S5 domain 2-like"/>
    <property type="match status" value="1"/>
</dbReference>
<dbReference type="NCBIfam" id="TIGR00585">
    <property type="entry name" value="mutl"/>
    <property type="match status" value="1"/>
</dbReference>
<feature type="compositionally biased region" description="Acidic residues" evidence="3">
    <location>
        <begin position="361"/>
        <end position="373"/>
    </location>
</feature>
<dbReference type="Pfam" id="PF13589">
    <property type="entry name" value="HATPase_c_3"/>
    <property type="match status" value="1"/>
</dbReference>
<dbReference type="FunFam" id="3.30.1370.100:FF:000001">
    <property type="entry name" value="Mismatch repair endonuclease pms1, putative"/>
    <property type="match status" value="1"/>
</dbReference>
<dbReference type="PROSITE" id="PS00058">
    <property type="entry name" value="DNA_MISMATCH_REPAIR_1"/>
    <property type="match status" value="1"/>
</dbReference>
<dbReference type="Gene3D" id="3.30.1540.20">
    <property type="entry name" value="MutL, C-terminal domain, dimerisation subdomain"/>
    <property type="match status" value="1"/>
</dbReference>
<name>A0A5P1FK29_ASPOF</name>
<dbReference type="EMBL" id="CM007382">
    <property type="protein sequence ID" value="ONK78666.1"/>
    <property type="molecule type" value="Genomic_DNA"/>
</dbReference>
<dbReference type="SUPFAM" id="SSF118116">
    <property type="entry name" value="DNA mismatch repair protein MutL"/>
    <property type="match status" value="1"/>
</dbReference>
<dbReference type="InterPro" id="IPR002099">
    <property type="entry name" value="MutL/Mlh/PMS"/>
</dbReference>
<gene>
    <name evidence="6" type="ORF">A4U43_C02F21180</name>
</gene>
<dbReference type="GO" id="GO:0005524">
    <property type="term" value="F:ATP binding"/>
    <property type="evidence" value="ECO:0007669"/>
    <property type="project" value="InterPro"/>
</dbReference>
<dbReference type="InterPro" id="IPR014762">
    <property type="entry name" value="DNA_mismatch_repair_CS"/>
</dbReference>
<dbReference type="InterPro" id="IPR037198">
    <property type="entry name" value="MutL_C_sf"/>
</dbReference>
<evidence type="ECO:0000256" key="2">
    <source>
        <dbReference type="ARBA" id="ARBA00022763"/>
    </source>
</evidence>
<dbReference type="GO" id="GO:0006298">
    <property type="term" value="P:mismatch repair"/>
    <property type="evidence" value="ECO:0007669"/>
    <property type="project" value="InterPro"/>
</dbReference>
<evidence type="ECO:0008006" key="8">
    <source>
        <dbReference type="Google" id="ProtNLM"/>
    </source>
</evidence>
<dbReference type="GO" id="GO:0032389">
    <property type="term" value="C:MutLalpha complex"/>
    <property type="evidence" value="ECO:0007669"/>
    <property type="project" value="TreeGrafter"/>
</dbReference>
<dbReference type="InterPro" id="IPR014721">
    <property type="entry name" value="Ribsml_uS5_D2-typ_fold_subgr"/>
</dbReference>
<keyword evidence="2" id="KW-0227">DNA damage</keyword>
<dbReference type="OrthoDB" id="10254304at2759"/>
<dbReference type="SUPFAM" id="SSF55874">
    <property type="entry name" value="ATPase domain of HSP90 chaperone/DNA topoisomerase II/histidine kinase"/>
    <property type="match status" value="1"/>
</dbReference>
<dbReference type="PANTHER" id="PTHR10073:SF52">
    <property type="entry name" value="MISMATCH REPAIR ENDONUCLEASE PMS2"/>
    <property type="match status" value="1"/>
</dbReference>
<evidence type="ECO:0000313" key="6">
    <source>
        <dbReference type="EMBL" id="ONK78666.1"/>
    </source>
</evidence>
<dbReference type="InterPro" id="IPR042121">
    <property type="entry name" value="MutL_C_regsub"/>
</dbReference>
<dbReference type="Pfam" id="PF01119">
    <property type="entry name" value="DNA_mis_repair"/>
    <property type="match status" value="1"/>
</dbReference>
<sequence>MEGEIGSPPIKPINKSAIHRICSGQVILDLQSAVKELVENSLDAGASSVEVSLKEHGEESFKVIDNGCGISPSNFQALARKHHTSKIADFSDLHSLKTFGFRGEALSSLCALGNLTIETRTKNEPVGTHLIYDHSGSVSAERKVARQVGTTVTVERLFSTLPVRSKEFSRNIRREYGKLISLLNAYAIMAKGVRFLCTNTSGKNSKSVVLKTQGSSSLKDNVITVFGLNTFKCLEPLSLCISEGCKVEGYLSKTGYGSGRNLGDRQYFYVNGRPVDMPKVSKLLNELYRSSNSKQYPIAIMNFIIPTTSYDVNVTPDKRKIFFSDEGTLVVTLRAAIEKIYSPDQCSFSVNGINESNKEADDSETDTCTEDEDSPRASKSLSPWDHGRQARSQELILDDDLMKMPQLRRQNLCDEKEVVCDDELSPPKGLSVNSVDKACKSLSAYQSNQSVSLFKSKATMDLKRPTVAVSLKKDNPFNSKFVQSPLTKFVTVNKRKHENSCDILSEMPILRNEKPPCQVIKTGLKLHASISRCESCKLSGDDNNLSGISSRERMPHSDECEAKNKESDQENLEGQVAPSTLTDATLGSSYVKDQEITHRELLSQSPITESSNVIADTLKPCASDKMCFPFQFSISDLRKRRHNKLSSLISDVSTYSRNIRRRYTAATLANSQPENDERKESSLAAATVELDRFFRKEDFGRMEVVGQFNLGFIIAKLDQDLFIVDQHAADEKHNFEQLSESTVIHLQPLLQPIRLELSPEEEIVASMNMEIIRKNGFALKEDMDAPPGQRFLLKAVPFSKNITFGIEDLKDLISTLADSQGECSIIGSYRADTYDSICPSRVRAMLASRACRTSVMIGDALTQNEMQNILHNLAGLKSPWNCPHGRPTMRHLVDLSTFQNGRLRME</sequence>
<feature type="region of interest" description="Disordered" evidence="3">
    <location>
        <begin position="544"/>
        <end position="576"/>
    </location>
</feature>
<evidence type="ECO:0000259" key="5">
    <source>
        <dbReference type="SMART" id="SM01340"/>
    </source>
</evidence>
<dbReference type="Pfam" id="PF08676">
    <property type="entry name" value="MutL_C"/>
    <property type="match status" value="1"/>
</dbReference>
<dbReference type="CDD" id="cd03484">
    <property type="entry name" value="MutL_Trans_hPMS_2_like"/>
    <property type="match status" value="1"/>
</dbReference>
<dbReference type="Gene3D" id="3.30.565.10">
    <property type="entry name" value="Histidine kinase-like ATPase, C-terminal domain"/>
    <property type="match status" value="1"/>
</dbReference>
<dbReference type="CDD" id="cd16926">
    <property type="entry name" value="HATPase_MutL-MLH-PMS-like"/>
    <property type="match status" value="1"/>
</dbReference>
<evidence type="ECO:0000313" key="7">
    <source>
        <dbReference type="Proteomes" id="UP000243459"/>
    </source>
</evidence>
<dbReference type="FunFam" id="3.30.565.10:FF:000014">
    <property type="entry name" value="Mismatch repair endonuclease pms1, putative"/>
    <property type="match status" value="1"/>
</dbReference>
<dbReference type="GO" id="GO:0030983">
    <property type="term" value="F:mismatched DNA binding"/>
    <property type="evidence" value="ECO:0007669"/>
    <property type="project" value="InterPro"/>
</dbReference>
<dbReference type="PANTHER" id="PTHR10073">
    <property type="entry name" value="DNA MISMATCH REPAIR PROTEIN MLH, PMS, MUTL"/>
    <property type="match status" value="1"/>
</dbReference>
<dbReference type="InterPro" id="IPR042120">
    <property type="entry name" value="MutL_C_dimsub"/>
</dbReference>
<dbReference type="GO" id="GO:0140664">
    <property type="term" value="F:ATP-dependent DNA damage sensor activity"/>
    <property type="evidence" value="ECO:0007669"/>
    <property type="project" value="InterPro"/>
</dbReference>
<comment type="similarity">
    <text evidence="1">Belongs to the DNA mismatch repair MutL/HexB family.</text>
</comment>
<dbReference type="Gramene" id="ONK78666">
    <property type="protein sequence ID" value="ONK78666"/>
    <property type="gene ID" value="A4U43_C02F21180"/>
</dbReference>
<protein>
    <recommendedName>
        <fullName evidence="8">DNA mismatch repair protein S5 domain-containing protein</fullName>
    </recommendedName>
</protein>
<dbReference type="OMA" id="MRPRRMP"/>
<feature type="domain" description="MutL C-terminal dimerisation" evidence="4">
    <location>
        <begin position="704"/>
        <end position="861"/>
    </location>
</feature>
<dbReference type="SMART" id="SM01340">
    <property type="entry name" value="DNA_mis_repair"/>
    <property type="match status" value="1"/>
</dbReference>
<accession>A0A5P1FK29</accession>
<dbReference type="InterPro" id="IPR014790">
    <property type="entry name" value="MutL_C"/>
</dbReference>
<dbReference type="InterPro" id="IPR013507">
    <property type="entry name" value="DNA_mismatch_S5_2-like"/>
</dbReference>
<organism evidence="6 7">
    <name type="scientific">Asparagus officinalis</name>
    <name type="common">Garden asparagus</name>
    <dbReference type="NCBI Taxonomy" id="4686"/>
    <lineage>
        <taxon>Eukaryota</taxon>
        <taxon>Viridiplantae</taxon>
        <taxon>Streptophyta</taxon>
        <taxon>Embryophyta</taxon>
        <taxon>Tracheophyta</taxon>
        <taxon>Spermatophyta</taxon>
        <taxon>Magnoliopsida</taxon>
        <taxon>Liliopsida</taxon>
        <taxon>Asparagales</taxon>
        <taxon>Asparagaceae</taxon>
        <taxon>Asparagoideae</taxon>
        <taxon>Asparagus</taxon>
    </lineage>
</organism>
<dbReference type="Gene3D" id="3.30.1370.100">
    <property type="entry name" value="MutL, C-terminal domain, regulatory subdomain"/>
    <property type="match status" value="1"/>
</dbReference>
<keyword evidence="7" id="KW-1185">Reference proteome</keyword>
<dbReference type="InterPro" id="IPR036890">
    <property type="entry name" value="HATPase_C_sf"/>
</dbReference>
<dbReference type="FunFam" id="3.30.230.10:FF:000054">
    <property type="entry name" value="DNA mismatch repair protein PMS1"/>
    <property type="match status" value="1"/>
</dbReference>
<dbReference type="Proteomes" id="UP000243459">
    <property type="component" value="Chromosome 2"/>
</dbReference>
<dbReference type="SMART" id="SM00853">
    <property type="entry name" value="MutL_C"/>
    <property type="match status" value="1"/>
</dbReference>
<reference evidence="7" key="1">
    <citation type="journal article" date="2017" name="Nat. Commun.">
        <title>The asparagus genome sheds light on the origin and evolution of a young Y chromosome.</title>
        <authorList>
            <person name="Harkess A."/>
            <person name="Zhou J."/>
            <person name="Xu C."/>
            <person name="Bowers J.E."/>
            <person name="Van der Hulst R."/>
            <person name="Ayyampalayam S."/>
            <person name="Mercati F."/>
            <person name="Riccardi P."/>
            <person name="McKain M.R."/>
            <person name="Kakrana A."/>
            <person name="Tang H."/>
            <person name="Ray J."/>
            <person name="Groenendijk J."/>
            <person name="Arikit S."/>
            <person name="Mathioni S.M."/>
            <person name="Nakano M."/>
            <person name="Shan H."/>
            <person name="Telgmann-Rauber A."/>
            <person name="Kanno A."/>
            <person name="Yue Z."/>
            <person name="Chen H."/>
            <person name="Li W."/>
            <person name="Chen Y."/>
            <person name="Xu X."/>
            <person name="Zhang Y."/>
            <person name="Luo S."/>
            <person name="Chen H."/>
            <person name="Gao J."/>
            <person name="Mao Z."/>
            <person name="Pires J.C."/>
            <person name="Luo M."/>
            <person name="Kudrna D."/>
            <person name="Wing R.A."/>
            <person name="Meyers B.C."/>
            <person name="Yi K."/>
            <person name="Kong H."/>
            <person name="Lavrijsen P."/>
            <person name="Sunseri F."/>
            <person name="Falavigna A."/>
            <person name="Ye Y."/>
            <person name="Leebens-Mack J.H."/>
            <person name="Chen G."/>
        </authorList>
    </citation>
    <scope>NUCLEOTIDE SEQUENCE [LARGE SCALE GENOMIC DNA]</scope>
    <source>
        <strain evidence="7">cv. DH0086</strain>
    </source>
</reference>